<dbReference type="InterPro" id="IPR000531">
    <property type="entry name" value="Beta-barrel_TonB"/>
</dbReference>
<dbReference type="Pfam" id="PF00593">
    <property type="entry name" value="TonB_dep_Rec_b-barrel"/>
    <property type="match status" value="1"/>
</dbReference>
<keyword evidence="12 19" id="KW-0675">Receptor</keyword>
<evidence type="ECO:0000256" key="1">
    <source>
        <dbReference type="ARBA" id="ARBA00004571"/>
    </source>
</evidence>
<comment type="subcellular location">
    <subcellularLocation>
        <location evidence="1 14">Cell outer membrane</location>
        <topology evidence="1 14">Multi-pass membrane protein</topology>
    </subcellularLocation>
</comment>
<dbReference type="AlphaFoldDB" id="A0A375G063"/>
<feature type="domain" description="TonB-dependent receptor plug" evidence="18">
    <location>
        <begin position="76"/>
        <end position="174"/>
    </location>
</feature>
<evidence type="ECO:0000256" key="9">
    <source>
        <dbReference type="ARBA" id="ARBA00023065"/>
    </source>
</evidence>
<accession>A0A375G063</accession>
<keyword evidence="5" id="KW-0410">Iron transport</keyword>
<keyword evidence="11 14" id="KW-0472">Membrane</keyword>
<evidence type="ECO:0000259" key="17">
    <source>
        <dbReference type="Pfam" id="PF00593"/>
    </source>
</evidence>
<evidence type="ECO:0000256" key="13">
    <source>
        <dbReference type="ARBA" id="ARBA00023237"/>
    </source>
</evidence>
<dbReference type="CDD" id="cd01347">
    <property type="entry name" value="ligand_gated_channel"/>
    <property type="match status" value="1"/>
</dbReference>
<evidence type="ECO:0000256" key="16">
    <source>
        <dbReference type="SAM" id="SignalP"/>
    </source>
</evidence>
<evidence type="ECO:0000256" key="11">
    <source>
        <dbReference type="ARBA" id="ARBA00023136"/>
    </source>
</evidence>
<keyword evidence="3 14" id="KW-0813">Transport</keyword>
<name>A0A375G063_9BURK</name>
<dbReference type="InterPro" id="IPR010105">
    <property type="entry name" value="TonB_sidphr_rcpt"/>
</dbReference>
<evidence type="ECO:0000256" key="5">
    <source>
        <dbReference type="ARBA" id="ARBA00022496"/>
    </source>
</evidence>
<dbReference type="GO" id="GO:0015344">
    <property type="term" value="F:siderophore uptake transmembrane transporter activity"/>
    <property type="evidence" value="ECO:0007669"/>
    <property type="project" value="TreeGrafter"/>
</dbReference>
<dbReference type="InterPro" id="IPR039426">
    <property type="entry name" value="TonB-dep_rcpt-like"/>
</dbReference>
<reference evidence="19" key="1">
    <citation type="submission" date="2018-01" db="EMBL/GenBank/DDBJ databases">
        <authorList>
            <person name="Clerissi C."/>
        </authorList>
    </citation>
    <scope>NUCLEOTIDE SEQUENCE</scope>
    <source>
        <strain evidence="19">Cupriavidus oxalaticus LMG 2235</strain>
    </source>
</reference>
<feature type="chain" id="PRO_5016911397" evidence="16">
    <location>
        <begin position="32"/>
        <end position="756"/>
    </location>
</feature>
<dbReference type="PANTHER" id="PTHR32552:SF89">
    <property type="entry name" value="CATECHOLATE SIDEROPHORE RECEPTOR FIU"/>
    <property type="match status" value="1"/>
</dbReference>
<evidence type="ECO:0000256" key="14">
    <source>
        <dbReference type="PROSITE-ProRule" id="PRU01360"/>
    </source>
</evidence>
<evidence type="ECO:0000256" key="4">
    <source>
        <dbReference type="ARBA" id="ARBA00022452"/>
    </source>
</evidence>
<keyword evidence="8" id="KW-0408">Iron</keyword>
<sequence>MKGNQKSFELTPLAAALAGAVAAFAMQGASAQESQPAAAPTGQAAPVTLERVTVTGKREDGYKVEEAQSPKFTAPLLDTPKSVTVVPAEVIQQSGSNSLQDALRTTPGITFGAGEGGNPIGDRPFIRGFDSMSSIYVDGVRDTASQTRDTFNIENIEVIKGPSSAFGGKGSAGGMINIVSKLPQAENFAQGSIGVGTDSYFRATADGNYVINDNTAVRLNALGYTANVPGRDEVDQNSWGFAPSVTFGMKSDTKVTLSYYHLQGNGMPDYSIPYSRPASQSTKANPSQPVNVDRNNFYGLTARDFQKTQSDIATATVQHDFRNGLVFSNTTRWGRATNDYVVTNPDDSRGNVPRGFVWRNTKNRDSATETLTNQTDLTAKFETGSLKHSVLFGFEFSRDDTDNTPYNVVSANPAAAAGTCNASLVASFDCTPLANPNPNDPWRGSITKMPFTTTTTTNTRSVYLFDTVEITKQWMVNGGVRYDSYDTHAFANAYTNPNTGAAVAQLDIRNKSNFFNYQAGVVYKPVEFGSIYVSYGTSSTPPGSTNGDGADNITAAQRNLEPETARSVEIGTKWDLLAKRLSLTGAIFQIEKNNARVAVDANTTVNAGKQRVKGFELGFAGNLTDKWGLFGGYTYLNSELIDNGPQAANAANNGNQFPNTPKSSFSLWTTYQVLPALTVGGGAYYVDKVYANPANSLYVPSYWRFDLMAAYRVNKNLSLQLNVQNLFDKTYYTKAHNHYGALGAGRFGMLTANFKF</sequence>
<keyword evidence="7 16" id="KW-0732">Signal</keyword>
<keyword evidence="10 15" id="KW-0798">TonB box</keyword>
<keyword evidence="4 14" id="KW-1134">Transmembrane beta strand</keyword>
<comment type="similarity">
    <text evidence="2 14 15">Belongs to the TonB-dependent receptor family.</text>
</comment>
<evidence type="ECO:0000256" key="8">
    <source>
        <dbReference type="ARBA" id="ARBA00023004"/>
    </source>
</evidence>
<dbReference type="Gene3D" id="2.40.170.20">
    <property type="entry name" value="TonB-dependent receptor, beta-barrel domain"/>
    <property type="match status" value="1"/>
</dbReference>
<evidence type="ECO:0000256" key="10">
    <source>
        <dbReference type="ARBA" id="ARBA00023077"/>
    </source>
</evidence>
<keyword evidence="9" id="KW-0406">Ion transport</keyword>
<dbReference type="NCBIfam" id="TIGR01783">
    <property type="entry name" value="TonB-siderophor"/>
    <property type="match status" value="1"/>
</dbReference>
<dbReference type="Pfam" id="PF07715">
    <property type="entry name" value="Plug"/>
    <property type="match status" value="1"/>
</dbReference>
<evidence type="ECO:0000256" key="6">
    <source>
        <dbReference type="ARBA" id="ARBA00022692"/>
    </source>
</evidence>
<dbReference type="InterPro" id="IPR037066">
    <property type="entry name" value="Plug_dom_sf"/>
</dbReference>
<dbReference type="InterPro" id="IPR012910">
    <property type="entry name" value="Plug_dom"/>
</dbReference>
<evidence type="ECO:0000256" key="15">
    <source>
        <dbReference type="RuleBase" id="RU003357"/>
    </source>
</evidence>
<proteinExistence type="inferred from homology"/>
<protein>
    <submittedName>
        <fullName evidence="19">TonB-dependent receptor BfrD</fullName>
    </submittedName>
</protein>
<organism evidence="19">
    <name type="scientific">Cupriavidus oxalaticus</name>
    <dbReference type="NCBI Taxonomy" id="96344"/>
    <lineage>
        <taxon>Bacteria</taxon>
        <taxon>Pseudomonadati</taxon>
        <taxon>Pseudomonadota</taxon>
        <taxon>Betaproteobacteria</taxon>
        <taxon>Burkholderiales</taxon>
        <taxon>Burkholderiaceae</taxon>
        <taxon>Cupriavidus</taxon>
    </lineage>
</organism>
<evidence type="ECO:0000256" key="3">
    <source>
        <dbReference type="ARBA" id="ARBA00022448"/>
    </source>
</evidence>
<dbReference type="GO" id="GO:0015891">
    <property type="term" value="P:siderophore transport"/>
    <property type="evidence" value="ECO:0007669"/>
    <property type="project" value="InterPro"/>
</dbReference>
<keyword evidence="6 14" id="KW-0812">Transmembrane</keyword>
<evidence type="ECO:0000259" key="18">
    <source>
        <dbReference type="Pfam" id="PF07715"/>
    </source>
</evidence>
<dbReference type="EMBL" id="OGUS01000110">
    <property type="protein sequence ID" value="SPC12107.1"/>
    <property type="molecule type" value="Genomic_DNA"/>
</dbReference>
<dbReference type="PROSITE" id="PS52016">
    <property type="entry name" value="TONB_DEPENDENT_REC_3"/>
    <property type="match status" value="1"/>
</dbReference>
<dbReference type="PANTHER" id="PTHR32552">
    <property type="entry name" value="FERRICHROME IRON RECEPTOR-RELATED"/>
    <property type="match status" value="1"/>
</dbReference>
<gene>
    <name evidence="19" type="primary">bfrD</name>
    <name evidence="19" type="ORF">CO2235_100127</name>
</gene>
<comment type="caution">
    <text evidence="19">The sequence shown here is derived from an EMBL/GenBank/DDBJ whole genome shotgun (WGS) entry which is preliminary data.</text>
</comment>
<dbReference type="GO" id="GO:0009279">
    <property type="term" value="C:cell outer membrane"/>
    <property type="evidence" value="ECO:0007669"/>
    <property type="project" value="UniProtKB-SubCell"/>
</dbReference>
<dbReference type="InterPro" id="IPR036942">
    <property type="entry name" value="Beta-barrel_TonB_sf"/>
</dbReference>
<evidence type="ECO:0000256" key="7">
    <source>
        <dbReference type="ARBA" id="ARBA00022729"/>
    </source>
</evidence>
<dbReference type="FunFam" id="2.170.130.10:FF:000001">
    <property type="entry name" value="Catecholate siderophore TonB-dependent receptor"/>
    <property type="match status" value="1"/>
</dbReference>
<dbReference type="GO" id="GO:0038023">
    <property type="term" value="F:signaling receptor activity"/>
    <property type="evidence" value="ECO:0007669"/>
    <property type="project" value="InterPro"/>
</dbReference>
<dbReference type="Proteomes" id="UP000256862">
    <property type="component" value="Chromosome CO2235"/>
</dbReference>
<evidence type="ECO:0000256" key="12">
    <source>
        <dbReference type="ARBA" id="ARBA00023170"/>
    </source>
</evidence>
<dbReference type="RefSeq" id="WP_420868452.1">
    <property type="nucleotide sequence ID" value="NZ_CP069810.1"/>
</dbReference>
<dbReference type="Gene3D" id="2.170.130.10">
    <property type="entry name" value="TonB-dependent receptor, plug domain"/>
    <property type="match status" value="1"/>
</dbReference>
<feature type="signal peptide" evidence="16">
    <location>
        <begin position="1"/>
        <end position="31"/>
    </location>
</feature>
<keyword evidence="13 14" id="KW-0998">Cell outer membrane</keyword>
<evidence type="ECO:0000313" key="19">
    <source>
        <dbReference type="EMBL" id="SPC12107.1"/>
    </source>
</evidence>
<evidence type="ECO:0000256" key="2">
    <source>
        <dbReference type="ARBA" id="ARBA00009810"/>
    </source>
</evidence>
<feature type="domain" description="TonB-dependent receptor-like beta-barrel" evidence="17">
    <location>
        <begin position="269"/>
        <end position="726"/>
    </location>
</feature>
<dbReference type="SUPFAM" id="SSF56935">
    <property type="entry name" value="Porins"/>
    <property type="match status" value="1"/>
</dbReference>